<evidence type="ECO:0000256" key="7">
    <source>
        <dbReference type="PIRNR" id="PIRNR017300"/>
    </source>
</evidence>
<evidence type="ECO:0000256" key="5">
    <source>
        <dbReference type="ARBA" id="ARBA00023274"/>
    </source>
</evidence>
<dbReference type="Proteomes" id="UP000054466">
    <property type="component" value="Unassembled WGS sequence"/>
</dbReference>
<dbReference type="STRING" id="569365.A0A0D2CLD1"/>
<feature type="region of interest" description="Disordered" evidence="8">
    <location>
        <begin position="352"/>
        <end position="437"/>
    </location>
</feature>
<proteinExistence type="inferred from homology"/>
<dbReference type="GeneID" id="27342748"/>
<accession>A0A0D2CLD1</accession>
<dbReference type="GO" id="GO:0005732">
    <property type="term" value="C:sno(s)RNA-containing ribonucleoprotein complex"/>
    <property type="evidence" value="ECO:0007669"/>
    <property type="project" value="UniProtKB-UniRule"/>
</dbReference>
<feature type="compositionally biased region" description="Polar residues" evidence="8">
    <location>
        <begin position="154"/>
        <end position="163"/>
    </location>
</feature>
<feature type="compositionally biased region" description="Basic and acidic residues" evidence="8">
    <location>
        <begin position="659"/>
        <end position="669"/>
    </location>
</feature>
<feature type="compositionally biased region" description="Acidic residues" evidence="8">
    <location>
        <begin position="164"/>
        <end position="221"/>
    </location>
</feature>
<dbReference type="OrthoDB" id="445326at2759"/>
<keyword evidence="4 7" id="KW-0539">Nucleus</keyword>
<evidence type="ECO:0000256" key="8">
    <source>
        <dbReference type="SAM" id="MobiDB-lite"/>
    </source>
</evidence>
<evidence type="ECO:0000256" key="1">
    <source>
        <dbReference type="ARBA" id="ARBA00004604"/>
    </source>
</evidence>
<dbReference type="PANTHER" id="PTHR17039:SF0">
    <property type="entry name" value="U3 SMALL NUCLEOLAR RIBONUCLEOPROTEIN PROTEIN MPP10"/>
    <property type="match status" value="1"/>
</dbReference>
<evidence type="ECO:0000313" key="10">
    <source>
        <dbReference type="Proteomes" id="UP000054466"/>
    </source>
</evidence>
<dbReference type="EMBL" id="KN847041">
    <property type="protein sequence ID" value="KIW31968.1"/>
    <property type="molecule type" value="Genomic_DNA"/>
</dbReference>
<dbReference type="Pfam" id="PF04006">
    <property type="entry name" value="Mpp10"/>
    <property type="match status" value="1"/>
</dbReference>
<sequence length="760" mass="84192">MAKPTAFRSGIPSVRSAFTILQPCAHVVADVTAAIDNTMADSGGLVTTLSTSTQAFLQPSSSLHSEVLAYVKSILDPLAVNVAAAQKLRRDGNRKKRKRSDVEREEEVLQLRQVYTDGLGVKQIWEQTRRILDASCKETERDIAAHRTGVQPDFQEQSATNGNDSDEVEALDGSEDEDEISADDDVQDEVLEDEYLDEEDGAEEFDGLEDFEGVEAEDSTSEADQRDPGTYVPDPNGLNDGFFSIDDFNKQTQFLEQQDALGEDDNPSDEDEIDWDADPLTMPFHKPKATSASQDKKGNGLSDVGEQSDEEDGPTFGDADLNAEDTDDDMMSQDEEVLNDGVDGLQNTNEIRYADFFAPPPKKLSKTTRMRALPKTQPSTRPQAPTQDFESDMQRAISDVRRDLLESEEEDSDLESGSDMEGVKRSNQNLSTHEKQRAAIAAEIRRLEAANVAKRDWTLSGEARAADRPLNSLIEEDLEFERVGKPVPVVTAEVSEDIEQLIKRRILAREFDEVVRRHPDSLGAANETRRGRVEVDDTKPQSGLAELYEQDHLRATDPGYVDKRSAATKKQHEEISRLWKEVSSQLDLLSNLHFKPKRVQVEIKAVEDKPTISMEDARPVGMGVNAEESMLAPQEVYRPGEETRNRGSLVVRKSGASVSKEEMTREEKLRRRRREKERMKKTHGNASTSGVATSARGRGDDARKSKAKTREQEKADILSELRKGNVKVVGKKGELQDLGGKKGNKGGLPGGLLAGGALKL</sequence>
<dbReference type="AlphaFoldDB" id="A0A0D2CLD1"/>
<evidence type="ECO:0000256" key="4">
    <source>
        <dbReference type="ARBA" id="ARBA00023242"/>
    </source>
</evidence>
<comment type="function">
    <text evidence="7">Involved in nucleolar processing of pre-18S ribosomal RNA.</text>
</comment>
<feature type="compositionally biased region" description="Acidic residues" evidence="8">
    <location>
        <begin position="261"/>
        <end position="277"/>
    </location>
</feature>
<keyword evidence="3 7" id="KW-0698">rRNA processing</keyword>
<feature type="compositionally biased region" description="Acidic residues" evidence="8">
    <location>
        <begin position="321"/>
        <end position="338"/>
    </location>
</feature>
<dbReference type="PANTHER" id="PTHR17039">
    <property type="entry name" value="U3 SMALL NUCLEOLAR RIBONUCLEOPROTEIN PROTEIN MPP10"/>
    <property type="match status" value="1"/>
</dbReference>
<feature type="region of interest" description="Disordered" evidence="8">
    <location>
        <begin position="146"/>
        <end position="338"/>
    </location>
</feature>
<comment type="subcellular location">
    <subcellularLocation>
        <location evidence="1 7">Nucleus</location>
        <location evidence="1 7">Nucleolus</location>
    </subcellularLocation>
</comment>
<keyword evidence="2 7" id="KW-0690">Ribosome biogenesis</keyword>
<evidence type="ECO:0000256" key="6">
    <source>
        <dbReference type="ARBA" id="ARBA00029455"/>
    </source>
</evidence>
<feature type="compositionally biased region" description="Polar residues" evidence="8">
    <location>
        <begin position="376"/>
        <end position="388"/>
    </location>
</feature>
<dbReference type="GO" id="GO:0032040">
    <property type="term" value="C:small-subunit processome"/>
    <property type="evidence" value="ECO:0007669"/>
    <property type="project" value="TreeGrafter"/>
</dbReference>
<dbReference type="HOGENOM" id="CLU_011271_1_0_1"/>
<gene>
    <name evidence="9" type="ORF">PV07_03554</name>
</gene>
<dbReference type="RefSeq" id="XP_016252184.1">
    <property type="nucleotide sequence ID" value="XM_016390282.1"/>
</dbReference>
<comment type="similarity">
    <text evidence="6 7">Belongs to the MPP10 family.</text>
</comment>
<feature type="region of interest" description="Disordered" evidence="8">
    <location>
        <begin position="731"/>
        <end position="760"/>
    </location>
</feature>
<dbReference type="GO" id="GO:0034457">
    <property type="term" value="C:Mpp10 complex"/>
    <property type="evidence" value="ECO:0007669"/>
    <property type="project" value="UniProtKB-UniRule"/>
</dbReference>
<name>A0A0D2CLD1_9EURO</name>
<feature type="compositionally biased region" description="Acidic residues" evidence="8">
    <location>
        <begin position="406"/>
        <end position="418"/>
    </location>
</feature>
<dbReference type="GO" id="GO:0006364">
    <property type="term" value="P:rRNA processing"/>
    <property type="evidence" value="ECO:0007669"/>
    <property type="project" value="UniProtKB-KW"/>
</dbReference>
<evidence type="ECO:0000256" key="3">
    <source>
        <dbReference type="ARBA" id="ARBA00022552"/>
    </source>
</evidence>
<reference evidence="9 10" key="1">
    <citation type="submission" date="2015-01" db="EMBL/GenBank/DDBJ databases">
        <title>The Genome Sequence of Cladophialophora immunda CBS83496.</title>
        <authorList>
            <consortium name="The Broad Institute Genomics Platform"/>
            <person name="Cuomo C."/>
            <person name="de Hoog S."/>
            <person name="Gorbushina A."/>
            <person name="Stielow B."/>
            <person name="Teixiera M."/>
            <person name="Abouelleil A."/>
            <person name="Chapman S.B."/>
            <person name="Priest M."/>
            <person name="Young S.K."/>
            <person name="Wortman J."/>
            <person name="Nusbaum C."/>
            <person name="Birren B."/>
        </authorList>
    </citation>
    <scope>NUCLEOTIDE SEQUENCE [LARGE SCALE GENOMIC DNA]</scope>
    <source>
        <strain evidence="9 10">CBS 83496</strain>
    </source>
</reference>
<dbReference type="InterPro" id="IPR012173">
    <property type="entry name" value="Mpp10"/>
</dbReference>
<dbReference type="VEuPathDB" id="FungiDB:PV07_03554"/>
<evidence type="ECO:0000256" key="2">
    <source>
        <dbReference type="ARBA" id="ARBA00022517"/>
    </source>
</evidence>
<keyword evidence="10" id="KW-1185">Reference proteome</keyword>
<organism evidence="9 10">
    <name type="scientific">Cladophialophora immunda</name>
    <dbReference type="NCBI Taxonomy" id="569365"/>
    <lineage>
        <taxon>Eukaryota</taxon>
        <taxon>Fungi</taxon>
        <taxon>Dikarya</taxon>
        <taxon>Ascomycota</taxon>
        <taxon>Pezizomycotina</taxon>
        <taxon>Eurotiomycetes</taxon>
        <taxon>Chaetothyriomycetidae</taxon>
        <taxon>Chaetothyriales</taxon>
        <taxon>Herpotrichiellaceae</taxon>
        <taxon>Cladophialophora</taxon>
    </lineage>
</organism>
<feature type="region of interest" description="Disordered" evidence="8">
    <location>
        <begin position="639"/>
        <end position="718"/>
    </location>
</feature>
<dbReference type="PIRSF" id="PIRSF017300">
    <property type="entry name" value="snoRNP_Mpp10"/>
    <property type="match status" value="1"/>
</dbReference>
<feature type="compositionally biased region" description="Gly residues" evidence="8">
    <location>
        <begin position="745"/>
        <end position="754"/>
    </location>
</feature>
<feature type="compositionally biased region" description="Basic and acidic residues" evidence="8">
    <location>
        <begin position="697"/>
        <end position="718"/>
    </location>
</feature>
<protein>
    <recommendedName>
        <fullName evidence="7">U3 small nucleolar ribonucleoprotein protein MPP10</fullName>
    </recommendedName>
</protein>
<evidence type="ECO:0000313" key="9">
    <source>
        <dbReference type="EMBL" id="KIW31968.1"/>
    </source>
</evidence>
<keyword evidence="5 7" id="KW-0687">Ribonucleoprotein</keyword>
<feature type="compositionally biased region" description="Basic residues" evidence="8">
    <location>
        <begin position="670"/>
        <end position="683"/>
    </location>
</feature>